<evidence type="ECO:0000256" key="8">
    <source>
        <dbReference type="ARBA" id="ARBA00023163"/>
    </source>
</evidence>
<evidence type="ECO:0000259" key="12">
    <source>
        <dbReference type="PROSITE" id="PS51856"/>
    </source>
</evidence>
<dbReference type="Pfam" id="PF07497">
    <property type="entry name" value="Rho_RNA_bind"/>
    <property type="match status" value="1"/>
</dbReference>
<organism evidence="13 14">
    <name type="scientific">Ensifer canadensis</name>
    <dbReference type="NCBI Taxonomy" id="555315"/>
    <lineage>
        <taxon>Bacteria</taxon>
        <taxon>Pseudomonadati</taxon>
        <taxon>Pseudomonadota</taxon>
        <taxon>Alphaproteobacteria</taxon>
        <taxon>Hyphomicrobiales</taxon>
        <taxon>Rhizobiaceae</taxon>
        <taxon>Sinorhizobium/Ensifer group</taxon>
        <taxon>Ensifer</taxon>
    </lineage>
</organism>
<dbReference type="InterPro" id="IPR004665">
    <property type="entry name" value="Term_rho"/>
</dbReference>
<protein>
    <recommendedName>
        <fullName evidence="9 10">Transcription termination factor Rho</fullName>
        <ecNumber evidence="9 10">3.6.4.-</ecNumber>
    </recommendedName>
    <alternativeName>
        <fullName evidence="9">ATP-dependent helicase Rho</fullName>
    </alternativeName>
</protein>
<comment type="similarity">
    <text evidence="9 11">Belongs to the Rho family.</text>
</comment>
<dbReference type="SMART" id="SM00357">
    <property type="entry name" value="CSP"/>
    <property type="match status" value="1"/>
</dbReference>
<keyword evidence="2 9" id="KW-0547">Nucleotide-binding</keyword>
<evidence type="ECO:0000256" key="10">
    <source>
        <dbReference type="NCBIfam" id="TIGR00767"/>
    </source>
</evidence>
<comment type="function">
    <text evidence="9">Facilitates transcription termination by a mechanism that involves Rho binding to the nascent RNA, activation of Rho's RNA-dependent ATPase activity, and release of the mRNA from the DNA template.</text>
</comment>
<keyword evidence="8 9" id="KW-0804">Transcription</keyword>
<feature type="domain" description="Rho RNA-BD" evidence="12">
    <location>
        <begin position="51"/>
        <end position="126"/>
    </location>
</feature>
<keyword evidence="6 9" id="KW-0694">RNA-binding</keyword>
<evidence type="ECO:0000256" key="2">
    <source>
        <dbReference type="ARBA" id="ARBA00022741"/>
    </source>
</evidence>
<evidence type="ECO:0000256" key="6">
    <source>
        <dbReference type="ARBA" id="ARBA00022884"/>
    </source>
</evidence>
<dbReference type="NCBIfam" id="TIGR00767">
    <property type="entry name" value="rho"/>
    <property type="match status" value="1"/>
</dbReference>
<dbReference type="InterPro" id="IPR000194">
    <property type="entry name" value="ATPase_F1/V1/A1_a/bsu_nucl-bd"/>
</dbReference>
<dbReference type="InterPro" id="IPR011112">
    <property type="entry name" value="Rho-like_N"/>
</dbReference>
<comment type="subunit">
    <text evidence="9">Homohexamer. The homohexamer assembles into an open ring structure.</text>
</comment>
<dbReference type="GO" id="GO:0005524">
    <property type="term" value="F:ATP binding"/>
    <property type="evidence" value="ECO:0007669"/>
    <property type="project" value="UniProtKB-UniRule"/>
</dbReference>
<dbReference type="PANTHER" id="PTHR46425:SF1">
    <property type="entry name" value="TRANSCRIPTION TERMINATION FACTOR RHO"/>
    <property type="match status" value="1"/>
</dbReference>
<evidence type="ECO:0000256" key="7">
    <source>
        <dbReference type="ARBA" id="ARBA00023015"/>
    </source>
</evidence>
<dbReference type="FunFam" id="2.40.50.140:FF:000010">
    <property type="entry name" value="Transcription termination factor Rho"/>
    <property type="match status" value="1"/>
</dbReference>
<keyword evidence="5 9" id="KW-0067">ATP-binding</keyword>
<dbReference type="EMBL" id="WXFA01000043">
    <property type="protein sequence ID" value="MBM3095324.1"/>
    <property type="molecule type" value="Genomic_DNA"/>
</dbReference>
<evidence type="ECO:0000256" key="4">
    <source>
        <dbReference type="ARBA" id="ARBA00022806"/>
    </source>
</evidence>
<evidence type="ECO:0000313" key="13">
    <source>
        <dbReference type="EMBL" id="MBM3095324.1"/>
    </source>
</evidence>
<comment type="caution">
    <text evidence="9">Lacks conserved residue(s) required for the propagation of feature annotation.</text>
</comment>
<dbReference type="RefSeq" id="WP_025425300.1">
    <property type="nucleotide sequence ID" value="NZ_CP083370.1"/>
</dbReference>
<dbReference type="GO" id="GO:0004386">
    <property type="term" value="F:helicase activity"/>
    <property type="evidence" value="ECO:0007669"/>
    <property type="project" value="UniProtKB-UniRule"/>
</dbReference>
<keyword evidence="1 9" id="KW-0806">Transcription termination</keyword>
<evidence type="ECO:0000313" key="14">
    <source>
        <dbReference type="Proteomes" id="UP000744980"/>
    </source>
</evidence>
<dbReference type="InterPro" id="IPR012340">
    <property type="entry name" value="NA-bd_OB-fold"/>
</dbReference>
<keyword evidence="7 9" id="KW-0805">Transcription regulation</keyword>
<sequence length="421" mass="47017">MAEMKLQELKNKTPTDLLAFAEELEVENASTMRKQELMFAILKMLASQDIEIIGEGVVEVLQDGFGFLRSANANYLPGPDDIYISPSQIRRFSLKTGDTVEGPIRGPKEGERYFALLKVNTINFDDPEKIRHKVHFDNLTPLYPNERFKMELDIPTSKDLSARVIDLVAPLGKGQRGLIVAPPRTGKTVLLQNIAHSITANHPECYLIVLLIDERPEEVTDMQRSVKGEVVSSTFDEPATRHVQVAEMVIEKAKRLVEHGRDVVILLDSITRLGRAYNTVVPSSGKVLTGGVDANALQRPKRFFGAARNIEEGGSLTIIATALIDTGSRMDEVIFEEFKGTGNSEIVLDRKVADKRIFPAMDILKSGTRKEDLLVPRQDLQKIFVLRRILAPMGTTDAIEFLIDKLKQTKNNGDFFDSMNT</sequence>
<evidence type="ECO:0000256" key="1">
    <source>
        <dbReference type="ARBA" id="ARBA00022472"/>
    </source>
</evidence>
<dbReference type="Gene3D" id="3.40.50.300">
    <property type="entry name" value="P-loop containing nucleotide triphosphate hydrolases"/>
    <property type="match status" value="1"/>
</dbReference>
<dbReference type="SUPFAM" id="SSF50249">
    <property type="entry name" value="Nucleic acid-binding proteins"/>
    <property type="match status" value="1"/>
</dbReference>
<dbReference type="InterPro" id="IPR041703">
    <property type="entry name" value="Rho_factor_ATP-bd"/>
</dbReference>
<dbReference type="EC" id="3.6.4.-" evidence="9 10"/>
<comment type="caution">
    <text evidence="13">The sequence shown here is derived from an EMBL/GenBank/DDBJ whole genome shotgun (WGS) entry which is preliminary data.</text>
</comment>
<dbReference type="GO" id="GO:0003723">
    <property type="term" value="F:RNA binding"/>
    <property type="evidence" value="ECO:0007669"/>
    <property type="project" value="UniProtKB-UniRule"/>
</dbReference>
<dbReference type="PANTHER" id="PTHR46425">
    <property type="entry name" value="TRANSCRIPTION TERMINATION FACTOR RHO"/>
    <property type="match status" value="1"/>
</dbReference>
<dbReference type="CDD" id="cd01128">
    <property type="entry name" value="rho_factor_C"/>
    <property type="match status" value="1"/>
</dbReference>
<dbReference type="AlphaFoldDB" id="A0AAW4FVM6"/>
<dbReference type="Gene3D" id="1.10.720.10">
    <property type="match status" value="1"/>
</dbReference>
<dbReference type="Proteomes" id="UP000744980">
    <property type="component" value="Unassembled WGS sequence"/>
</dbReference>
<dbReference type="InterPro" id="IPR027417">
    <property type="entry name" value="P-loop_NTPase"/>
</dbReference>
<dbReference type="GO" id="GO:0006353">
    <property type="term" value="P:DNA-templated transcription termination"/>
    <property type="evidence" value="ECO:0007669"/>
    <property type="project" value="UniProtKB-UniRule"/>
</dbReference>
<dbReference type="PROSITE" id="PS51856">
    <property type="entry name" value="RHO_RNA_BD"/>
    <property type="match status" value="1"/>
</dbReference>
<evidence type="ECO:0000256" key="11">
    <source>
        <dbReference type="PROSITE-ProRule" id="PRU01203"/>
    </source>
</evidence>
<dbReference type="SMART" id="SM00959">
    <property type="entry name" value="Rho_N"/>
    <property type="match status" value="1"/>
</dbReference>
<keyword evidence="4 9" id="KW-0347">Helicase</keyword>
<dbReference type="SUPFAM" id="SSF52540">
    <property type="entry name" value="P-loop containing nucleoside triphosphate hydrolases"/>
    <property type="match status" value="1"/>
</dbReference>
<reference evidence="13 14" key="1">
    <citation type="submission" date="2020-01" db="EMBL/GenBank/DDBJ databases">
        <title>Draft genome assembly of Ensifer adhaerens T173.</title>
        <authorList>
            <person name="Craig J.E."/>
            <person name="Stinchcombe J.R."/>
        </authorList>
    </citation>
    <scope>NUCLEOTIDE SEQUENCE [LARGE SCALE GENOMIC DNA]</scope>
    <source>
        <strain evidence="13 14">T173</strain>
    </source>
</reference>
<keyword evidence="3 9" id="KW-0378">Hydrolase</keyword>
<proteinExistence type="inferred from homology"/>
<dbReference type="FunFam" id="3.40.50.300:FF:000072">
    <property type="entry name" value="Transcription termination factor Rho"/>
    <property type="match status" value="1"/>
</dbReference>
<dbReference type="InterPro" id="IPR011129">
    <property type="entry name" value="CSD"/>
</dbReference>
<name>A0AAW4FVM6_9HYPH</name>
<dbReference type="InterPro" id="IPR011113">
    <property type="entry name" value="Rho_RNA-bd"/>
</dbReference>
<feature type="binding site" evidence="9">
    <location>
        <begin position="172"/>
        <end position="177"/>
    </location>
    <ligand>
        <name>ATP</name>
        <dbReference type="ChEBI" id="CHEBI:30616"/>
    </ligand>
</feature>
<dbReference type="Pfam" id="PF00006">
    <property type="entry name" value="ATP-synt_ab"/>
    <property type="match status" value="1"/>
</dbReference>
<evidence type="ECO:0000256" key="3">
    <source>
        <dbReference type="ARBA" id="ARBA00022801"/>
    </source>
</evidence>
<dbReference type="NCBIfam" id="NF006886">
    <property type="entry name" value="PRK09376.1"/>
    <property type="match status" value="1"/>
</dbReference>
<evidence type="ECO:0000256" key="5">
    <source>
        <dbReference type="ARBA" id="ARBA00022840"/>
    </source>
</evidence>
<keyword evidence="14" id="KW-1185">Reference proteome</keyword>
<dbReference type="InterPro" id="IPR036269">
    <property type="entry name" value="Rho_N_sf"/>
</dbReference>
<dbReference type="SUPFAM" id="SSF68912">
    <property type="entry name" value="Rho N-terminal domain-like"/>
    <property type="match status" value="1"/>
</dbReference>
<dbReference type="SMART" id="SM00382">
    <property type="entry name" value="AAA"/>
    <property type="match status" value="1"/>
</dbReference>
<accession>A0AAW4FVM6</accession>
<dbReference type="Gene3D" id="2.40.50.140">
    <property type="entry name" value="Nucleic acid-binding proteins"/>
    <property type="match status" value="1"/>
</dbReference>
<dbReference type="CDD" id="cd04459">
    <property type="entry name" value="Rho_CSD"/>
    <property type="match status" value="1"/>
</dbReference>
<dbReference type="HAMAP" id="MF_01884">
    <property type="entry name" value="Rho"/>
    <property type="match status" value="1"/>
</dbReference>
<dbReference type="InterPro" id="IPR003593">
    <property type="entry name" value="AAA+_ATPase"/>
</dbReference>
<dbReference type="GO" id="GO:0008186">
    <property type="term" value="F:ATP-dependent activity, acting on RNA"/>
    <property type="evidence" value="ECO:0007669"/>
    <property type="project" value="UniProtKB-UniRule"/>
</dbReference>
<dbReference type="Pfam" id="PF07498">
    <property type="entry name" value="Rho_N"/>
    <property type="match status" value="1"/>
</dbReference>
<dbReference type="GO" id="GO:0016787">
    <property type="term" value="F:hydrolase activity"/>
    <property type="evidence" value="ECO:0007669"/>
    <property type="project" value="UniProtKB-KW"/>
</dbReference>
<evidence type="ECO:0000256" key="9">
    <source>
        <dbReference type="HAMAP-Rule" id="MF_01884"/>
    </source>
</evidence>
<dbReference type="GO" id="GO:0005829">
    <property type="term" value="C:cytosol"/>
    <property type="evidence" value="ECO:0007669"/>
    <property type="project" value="UniProtKB-ARBA"/>
</dbReference>
<feature type="binding site" evidence="9">
    <location>
        <position position="215"/>
    </location>
    <ligand>
        <name>ATP</name>
        <dbReference type="ChEBI" id="CHEBI:30616"/>
    </ligand>
</feature>
<gene>
    <name evidence="9 13" type="primary">rho</name>
    <name evidence="13" type="ORF">GFB56_31880</name>
</gene>
<feature type="binding site" evidence="9">
    <location>
        <begin position="184"/>
        <end position="189"/>
    </location>
    <ligand>
        <name>ATP</name>
        <dbReference type="ChEBI" id="CHEBI:30616"/>
    </ligand>
</feature>